<dbReference type="Pfam" id="PF06966">
    <property type="entry name" value="DUF1295"/>
    <property type="match status" value="1"/>
</dbReference>
<evidence type="ECO:0000256" key="1">
    <source>
        <dbReference type="SAM" id="Phobius"/>
    </source>
</evidence>
<protein>
    <submittedName>
        <fullName evidence="2">Uncharacterized protein</fullName>
    </submittedName>
</protein>
<feature type="transmembrane region" description="Helical" evidence="1">
    <location>
        <begin position="274"/>
        <end position="292"/>
    </location>
</feature>
<evidence type="ECO:0000313" key="2">
    <source>
        <dbReference type="EMBL" id="PNH06924.1"/>
    </source>
</evidence>
<comment type="caution">
    <text evidence="2">The sequence shown here is derived from an EMBL/GenBank/DDBJ whole genome shotgun (WGS) entry which is preliminary data.</text>
</comment>
<sequence>MAGPGLAQALSGTRDLISILGLIPIRPAVALRAMTTHSSPVVTVEVVALAAALLSWAFYLLTKNCSHVDRLWSLLPPVYVAIFARRDLEAVARQVVLLGHGGKGGGEGPWVMPSLAALSRVVADSGADPRLLLAAALSLAWGVRLTYNFWRKGGYRPSYEDYRWLEVRKTMPPWAFELFSLFFIAAAQHLLCLLITVPAFVASVAGRRPLGVADWAAALVFLLLLVGEAAADQQQWAFQQRKKELLAKRVPLRGDLRRGFRTTGLFRFSRHPSFFGEYGMWWAFYFLCAALPSGCGLGWAAAGAVGLTLLFHGGSLWITERISRARYPAYAAYQRTTSAIIPWLPGPALPEDRD</sequence>
<dbReference type="InterPro" id="IPR010721">
    <property type="entry name" value="UstE-like"/>
</dbReference>
<name>A0A2J8A332_9CHLO</name>
<keyword evidence="1" id="KW-1133">Transmembrane helix</keyword>
<keyword evidence="1" id="KW-0472">Membrane</keyword>
<keyword evidence="1" id="KW-0812">Transmembrane</keyword>
<evidence type="ECO:0000313" key="3">
    <source>
        <dbReference type="Proteomes" id="UP000236333"/>
    </source>
</evidence>
<feature type="transmembrane region" description="Helical" evidence="1">
    <location>
        <begin position="178"/>
        <end position="200"/>
    </location>
</feature>
<dbReference type="PANTHER" id="PTHR32251:SF23">
    <property type="entry name" value="3-OXO-5-ALPHA-STEROID 4-DEHYDROGENASE (DUF1295)"/>
    <property type="match status" value="1"/>
</dbReference>
<dbReference type="OrthoDB" id="201504at2759"/>
<feature type="transmembrane region" description="Helical" evidence="1">
    <location>
        <begin position="212"/>
        <end position="231"/>
    </location>
</feature>
<dbReference type="AlphaFoldDB" id="A0A2J8A332"/>
<proteinExistence type="predicted"/>
<dbReference type="Gene3D" id="1.20.120.1630">
    <property type="match status" value="1"/>
</dbReference>
<feature type="transmembrane region" description="Helical" evidence="1">
    <location>
        <begin position="41"/>
        <end position="61"/>
    </location>
</feature>
<gene>
    <name evidence="2" type="ORF">TSOC_006655</name>
</gene>
<keyword evidence="3" id="KW-1185">Reference proteome</keyword>
<organism evidence="2 3">
    <name type="scientific">Tetrabaena socialis</name>
    <dbReference type="NCBI Taxonomy" id="47790"/>
    <lineage>
        <taxon>Eukaryota</taxon>
        <taxon>Viridiplantae</taxon>
        <taxon>Chlorophyta</taxon>
        <taxon>core chlorophytes</taxon>
        <taxon>Chlorophyceae</taxon>
        <taxon>CS clade</taxon>
        <taxon>Chlamydomonadales</taxon>
        <taxon>Tetrabaenaceae</taxon>
        <taxon>Tetrabaena</taxon>
    </lineage>
</organism>
<dbReference type="PANTHER" id="PTHR32251">
    <property type="entry name" value="3-OXO-5-ALPHA-STEROID 4-DEHYDROGENASE"/>
    <property type="match status" value="1"/>
</dbReference>
<reference evidence="2 3" key="1">
    <citation type="journal article" date="2017" name="Mol. Biol. Evol.">
        <title>The 4-celled Tetrabaena socialis nuclear genome reveals the essential components for genetic control of cell number at the origin of multicellularity in the volvocine lineage.</title>
        <authorList>
            <person name="Featherston J."/>
            <person name="Arakaki Y."/>
            <person name="Hanschen E.R."/>
            <person name="Ferris P.J."/>
            <person name="Michod R.E."/>
            <person name="Olson B.J.S.C."/>
            <person name="Nozaki H."/>
            <person name="Durand P.M."/>
        </authorList>
    </citation>
    <scope>NUCLEOTIDE SEQUENCE [LARGE SCALE GENOMIC DNA]</scope>
    <source>
        <strain evidence="2 3">NIES-571</strain>
    </source>
</reference>
<dbReference type="PROSITE" id="PS50244">
    <property type="entry name" value="S5A_REDUCTASE"/>
    <property type="match status" value="1"/>
</dbReference>
<dbReference type="Proteomes" id="UP000236333">
    <property type="component" value="Unassembled WGS sequence"/>
</dbReference>
<dbReference type="EMBL" id="PGGS01000207">
    <property type="protein sequence ID" value="PNH06924.1"/>
    <property type="molecule type" value="Genomic_DNA"/>
</dbReference>
<accession>A0A2J8A332</accession>
<feature type="transmembrane region" description="Helical" evidence="1">
    <location>
        <begin position="298"/>
        <end position="318"/>
    </location>
</feature>
<dbReference type="GO" id="GO:0016020">
    <property type="term" value="C:membrane"/>
    <property type="evidence" value="ECO:0007669"/>
    <property type="project" value="TreeGrafter"/>
</dbReference>